<dbReference type="InterPro" id="IPR013324">
    <property type="entry name" value="RNA_pol_sigma_r3/r4-like"/>
</dbReference>
<evidence type="ECO:0000256" key="2">
    <source>
        <dbReference type="ARBA" id="ARBA00023015"/>
    </source>
</evidence>
<keyword evidence="4" id="KW-0804">Transcription</keyword>
<dbReference type="Proteomes" id="UP000326837">
    <property type="component" value="Chromosome"/>
</dbReference>
<evidence type="ECO:0000259" key="5">
    <source>
        <dbReference type="Pfam" id="PF08281"/>
    </source>
</evidence>
<comment type="similarity">
    <text evidence="1">Belongs to the sigma-70 factor family. ECF subfamily.</text>
</comment>
<dbReference type="SUPFAM" id="SSF88659">
    <property type="entry name" value="Sigma3 and sigma4 domains of RNA polymerase sigma factors"/>
    <property type="match status" value="1"/>
</dbReference>
<dbReference type="NCBIfam" id="TIGR02984">
    <property type="entry name" value="Sig-70_plancto1"/>
    <property type="match status" value="1"/>
</dbReference>
<sequence>MGLGPLLQQYEEYLLLLARVEVGRRLQRKLDPSDLVQEVFLDAHRQFPNFRGTTESELLEWLRQILAGITANAMRHYLGVQGRDARRELEQDISGSFGKTAKQLHELAAVSGETPSQDAMRREQAVVVADAIQSLPDDYRDVLILRHWEGLSFPDVAIRLSKTTDSVEKLWMRALVKLRQQMKSAP</sequence>
<dbReference type="PANTHER" id="PTHR43133">
    <property type="entry name" value="RNA POLYMERASE ECF-TYPE SIGMA FACTO"/>
    <property type="match status" value="1"/>
</dbReference>
<gene>
    <name evidence="6" type="ORF">PLANPX_3059</name>
</gene>
<accession>A0A5K7XBP0</accession>
<organism evidence="6 7">
    <name type="scientific">Lacipirellula parvula</name>
    <dbReference type="NCBI Taxonomy" id="2650471"/>
    <lineage>
        <taxon>Bacteria</taxon>
        <taxon>Pseudomonadati</taxon>
        <taxon>Planctomycetota</taxon>
        <taxon>Planctomycetia</taxon>
        <taxon>Pirellulales</taxon>
        <taxon>Lacipirellulaceae</taxon>
        <taxon>Lacipirellula</taxon>
    </lineage>
</organism>
<dbReference type="InterPro" id="IPR014284">
    <property type="entry name" value="RNA_pol_sigma-70_dom"/>
</dbReference>
<dbReference type="NCBIfam" id="TIGR02937">
    <property type="entry name" value="sigma70-ECF"/>
    <property type="match status" value="1"/>
</dbReference>
<dbReference type="InterPro" id="IPR013325">
    <property type="entry name" value="RNA_pol_sigma_r2"/>
</dbReference>
<name>A0A5K7XBP0_9BACT</name>
<evidence type="ECO:0000256" key="4">
    <source>
        <dbReference type="ARBA" id="ARBA00023163"/>
    </source>
</evidence>
<dbReference type="InterPro" id="IPR013249">
    <property type="entry name" value="RNA_pol_sigma70_r4_t2"/>
</dbReference>
<evidence type="ECO:0000313" key="6">
    <source>
        <dbReference type="EMBL" id="BBO33447.1"/>
    </source>
</evidence>
<evidence type="ECO:0000256" key="3">
    <source>
        <dbReference type="ARBA" id="ARBA00023082"/>
    </source>
</evidence>
<dbReference type="Gene3D" id="1.10.1740.10">
    <property type="match status" value="1"/>
</dbReference>
<keyword evidence="2" id="KW-0805">Transcription regulation</keyword>
<protein>
    <submittedName>
        <fullName evidence="6">RNA polymerase ECF-type sigma factor</fullName>
    </submittedName>
</protein>
<dbReference type="GO" id="GO:0003677">
    <property type="term" value="F:DNA binding"/>
    <property type="evidence" value="ECO:0007669"/>
    <property type="project" value="InterPro"/>
</dbReference>
<dbReference type="Pfam" id="PF08281">
    <property type="entry name" value="Sigma70_r4_2"/>
    <property type="match status" value="1"/>
</dbReference>
<dbReference type="InterPro" id="IPR039425">
    <property type="entry name" value="RNA_pol_sigma-70-like"/>
</dbReference>
<dbReference type="KEGG" id="lpav:PLANPX_3059"/>
<keyword evidence="3" id="KW-0731">Sigma factor</keyword>
<dbReference type="GO" id="GO:0006352">
    <property type="term" value="P:DNA-templated transcription initiation"/>
    <property type="evidence" value="ECO:0007669"/>
    <property type="project" value="InterPro"/>
</dbReference>
<dbReference type="CDD" id="cd06171">
    <property type="entry name" value="Sigma70_r4"/>
    <property type="match status" value="1"/>
</dbReference>
<dbReference type="EMBL" id="AP021861">
    <property type="protein sequence ID" value="BBO33447.1"/>
    <property type="molecule type" value="Genomic_DNA"/>
</dbReference>
<proteinExistence type="inferred from homology"/>
<dbReference type="AlphaFoldDB" id="A0A5K7XBP0"/>
<dbReference type="SUPFAM" id="SSF88946">
    <property type="entry name" value="Sigma2 domain of RNA polymerase sigma factors"/>
    <property type="match status" value="1"/>
</dbReference>
<keyword evidence="7" id="KW-1185">Reference proteome</keyword>
<dbReference type="GO" id="GO:0016987">
    <property type="term" value="F:sigma factor activity"/>
    <property type="evidence" value="ECO:0007669"/>
    <property type="project" value="UniProtKB-KW"/>
</dbReference>
<evidence type="ECO:0000313" key="7">
    <source>
        <dbReference type="Proteomes" id="UP000326837"/>
    </source>
</evidence>
<evidence type="ECO:0000256" key="1">
    <source>
        <dbReference type="ARBA" id="ARBA00010641"/>
    </source>
</evidence>
<dbReference type="Gene3D" id="1.10.10.10">
    <property type="entry name" value="Winged helix-like DNA-binding domain superfamily/Winged helix DNA-binding domain"/>
    <property type="match status" value="1"/>
</dbReference>
<dbReference type="InterPro" id="IPR036388">
    <property type="entry name" value="WH-like_DNA-bd_sf"/>
</dbReference>
<dbReference type="InterPro" id="IPR014326">
    <property type="entry name" value="RNA_pol_sigma-70_Plancto"/>
</dbReference>
<reference evidence="7" key="1">
    <citation type="submission" date="2019-10" db="EMBL/GenBank/DDBJ databases">
        <title>Lacipirellula parvula gen. nov., sp. nov., representing a lineage of planctomycetes widespread in freshwater anoxic habitats, and description of the family Lacipirellulaceae.</title>
        <authorList>
            <person name="Dedysh S.N."/>
            <person name="Kulichevskaya I.S."/>
            <person name="Beletsky A.V."/>
            <person name="Rakitin A.L."/>
            <person name="Mardanov A.V."/>
            <person name="Ivanova A.A."/>
            <person name="Saltykova V.X."/>
            <person name="Rijpstra W.I.C."/>
            <person name="Sinninghe Damste J.S."/>
            <person name="Ravin N.V."/>
        </authorList>
    </citation>
    <scope>NUCLEOTIDE SEQUENCE [LARGE SCALE GENOMIC DNA]</scope>
    <source>
        <strain evidence="7">PX69</strain>
    </source>
</reference>
<dbReference type="PANTHER" id="PTHR43133:SF51">
    <property type="entry name" value="RNA POLYMERASE SIGMA FACTOR"/>
    <property type="match status" value="1"/>
</dbReference>
<feature type="domain" description="RNA polymerase sigma factor 70 region 4 type 2" evidence="5">
    <location>
        <begin position="128"/>
        <end position="178"/>
    </location>
</feature>